<dbReference type="SUPFAM" id="SSF52540">
    <property type="entry name" value="P-loop containing nucleoside triphosphate hydrolases"/>
    <property type="match status" value="1"/>
</dbReference>
<evidence type="ECO:0000256" key="14">
    <source>
        <dbReference type="PROSITE-ProRule" id="PRU00221"/>
    </source>
</evidence>
<keyword evidence="17" id="KW-1185">Reference proteome</keyword>
<feature type="repeat" description="WD" evidence="14">
    <location>
        <begin position="522"/>
        <end position="556"/>
    </location>
</feature>
<comment type="pathway">
    <text evidence="3">tRNA modification; 5-methoxycarbonylmethyl-2-thiouridine-tRNA biosynthesis.</text>
</comment>
<evidence type="ECO:0000256" key="12">
    <source>
        <dbReference type="ARBA" id="ARBA00022840"/>
    </source>
</evidence>
<evidence type="ECO:0000256" key="7">
    <source>
        <dbReference type="ARBA" id="ARBA00022490"/>
    </source>
</evidence>
<dbReference type="InterPro" id="IPR027417">
    <property type="entry name" value="P-loop_NTPase"/>
</dbReference>
<evidence type="ECO:0000256" key="8">
    <source>
        <dbReference type="ARBA" id="ARBA00022574"/>
    </source>
</evidence>
<evidence type="ECO:0000259" key="15">
    <source>
        <dbReference type="PROSITE" id="PS50061"/>
    </source>
</evidence>
<dbReference type="Pfam" id="PF01591">
    <property type="entry name" value="6PF2K"/>
    <property type="match status" value="1"/>
</dbReference>
<dbReference type="SUPFAM" id="SSF111126">
    <property type="entry name" value="Ligand-binding domain in the NO signalling and Golgi transport"/>
    <property type="match status" value="1"/>
</dbReference>
<dbReference type="InterPro" id="IPR024096">
    <property type="entry name" value="NO_sig/Golgi_transp_ligand-bd"/>
</dbReference>
<dbReference type="CDD" id="cd00200">
    <property type="entry name" value="WD40"/>
    <property type="match status" value="1"/>
</dbReference>
<dbReference type="PRINTS" id="PR00991">
    <property type="entry name" value="6PFRUCTKNASE"/>
</dbReference>
<dbReference type="InterPro" id="IPR036322">
    <property type="entry name" value="WD40_repeat_dom_sf"/>
</dbReference>
<dbReference type="GO" id="GO:0006003">
    <property type="term" value="P:fructose 2,6-bisphosphate metabolic process"/>
    <property type="evidence" value="ECO:0007669"/>
    <property type="project" value="InterPro"/>
</dbReference>
<dbReference type="GO" id="GO:0033588">
    <property type="term" value="C:elongator holoenzyme complex"/>
    <property type="evidence" value="ECO:0007669"/>
    <property type="project" value="InterPro"/>
</dbReference>
<dbReference type="GO" id="GO:0003700">
    <property type="term" value="F:DNA-binding transcription factor activity"/>
    <property type="evidence" value="ECO:0007669"/>
    <property type="project" value="InterPro"/>
</dbReference>
<dbReference type="InterPro" id="IPR029033">
    <property type="entry name" value="His_PPase_superfam"/>
</dbReference>
<dbReference type="Pfam" id="PF00300">
    <property type="entry name" value="His_Phos_1"/>
    <property type="match status" value="1"/>
</dbReference>
<evidence type="ECO:0000256" key="4">
    <source>
        <dbReference type="ARBA" id="ARBA00005881"/>
    </source>
</evidence>
<feature type="repeat" description="WD" evidence="14">
    <location>
        <begin position="815"/>
        <end position="846"/>
    </location>
</feature>
<dbReference type="PANTHER" id="PTHR44111">
    <property type="entry name" value="ELONGATOR COMPLEX PROTEIN 2"/>
    <property type="match status" value="1"/>
</dbReference>
<organism evidence="16 17">
    <name type="scientific">Talaromyces pinophilus</name>
    <name type="common">Penicillium pinophilum</name>
    <dbReference type="NCBI Taxonomy" id="128442"/>
    <lineage>
        <taxon>Eukaryota</taxon>
        <taxon>Fungi</taxon>
        <taxon>Dikarya</taxon>
        <taxon>Ascomycota</taxon>
        <taxon>Pezizomycotina</taxon>
        <taxon>Eurotiomycetes</taxon>
        <taxon>Eurotiomycetidae</taxon>
        <taxon>Eurotiales</taxon>
        <taxon>Trichocomaceae</taxon>
        <taxon>Talaromyces</taxon>
        <taxon>Talaromyces sect. Talaromyces</taxon>
    </lineage>
</organism>
<dbReference type="InterPro" id="IPR001680">
    <property type="entry name" value="WD40_rpt"/>
</dbReference>
<dbReference type="GO" id="GO:0005634">
    <property type="term" value="C:nucleus"/>
    <property type="evidence" value="ECO:0007669"/>
    <property type="project" value="UniProtKB-SubCell"/>
</dbReference>
<name>A0A6V8HGE9_TALPI</name>
<accession>A0A6V8HGE9</accession>
<evidence type="ECO:0000256" key="1">
    <source>
        <dbReference type="ARBA" id="ARBA00004123"/>
    </source>
</evidence>
<comment type="similarity">
    <text evidence="5">Belongs to the TRAPP small subunits family. BET3 subfamily.</text>
</comment>
<feature type="repeat" description="WD" evidence="14">
    <location>
        <begin position="627"/>
        <end position="670"/>
    </location>
</feature>
<proteinExistence type="inferred from homology"/>
<dbReference type="FunFam" id="2.130.10.10:FF:000400">
    <property type="entry name" value="Elongator acetyltransferase complex subunit 2"/>
    <property type="match status" value="1"/>
</dbReference>
<evidence type="ECO:0000313" key="16">
    <source>
        <dbReference type="EMBL" id="GAM40792.1"/>
    </source>
</evidence>
<dbReference type="FunFam" id="3.40.50.300:FF:001280">
    <property type="entry name" value="Related to 6-phosphofructo-2-kinase"/>
    <property type="match status" value="1"/>
</dbReference>
<dbReference type="InterPro" id="IPR013078">
    <property type="entry name" value="His_Pase_superF_clade-1"/>
</dbReference>
<evidence type="ECO:0000256" key="13">
    <source>
        <dbReference type="ARBA" id="ARBA00023242"/>
    </source>
</evidence>
<dbReference type="Pfam" id="PF00400">
    <property type="entry name" value="WD40"/>
    <property type="match status" value="7"/>
</dbReference>
<dbReference type="InterPro" id="IPR000418">
    <property type="entry name" value="Ets_dom"/>
</dbReference>
<dbReference type="InterPro" id="IPR037992">
    <property type="entry name" value="TRAPPC6/Trs33"/>
</dbReference>
<dbReference type="PROSITE" id="PS50082">
    <property type="entry name" value="WD_REPEATS_2"/>
    <property type="match status" value="6"/>
</dbReference>
<evidence type="ECO:0000256" key="9">
    <source>
        <dbReference type="ARBA" id="ARBA00022694"/>
    </source>
</evidence>
<keyword evidence="8 14" id="KW-0853">WD repeat</keyword>
<dbReference type="SUPFAM" id="SSF50978">
    <property type="entry name" value="WD40 repeat-like"/>
    <property type="match status" value="1"/>
</dbReference>
<dbReference type="InterPro" id="IPR015943">
    <property type="entry name" value="WD40/YVTN_repeat-like_dom_sf"/>
</dbReference>
<keyword evidence="7" id="KW-0963">Cytoplasm</keyword>
<dbReference type="InterPro" id="IPR003094">
    <property type="entry name" value="6Pfruct_kin"/>
</dbReference>
<dbReference type="InterPro" id="IPR013079">
    <property type="entry name" value="6Phosfructo_kin"/>
</dbReference>
<dbReference type="GO" id="GO:0006000">
    <property type="term" value="P:fructose metabolic process"/>
    <property type="evidence" value="ECO:0007669"/>
    <property type="project" value="InterPro"/>
</dbReference>
<dbReference type="PANTHER" id="PTHR44111:SF1">
    <property type="entry name" value="ELONGATOR COMPLEX PROTEIN 2"/>
    <property type="match status" value="1"/>
</dbReference>
<dbReference type="Gene3D" id="3.40.50.1240">
    <property type="entry name" value="Phosphoglycerate mutase-like"/>
    <property type="match status" value="1"/>
</dbReference>
<keyword evidence="13" id="KW-0539">Nucleus</keyword>
<reference evidence="17" key="1">
    <citation type="journal article" date="2015" name="Genome Announc.">
        <title>Draft genome sequence of Talaromyces cellulolyticus strain Y-94, a source of lignocellulosic biomass-degrading enzymes.</title>
        <authorList>
            <person name="Fujii T."/>
            <person name="Koike H."/>
            <person name="Sawayama S."/>
            <person name="Yano S."/>
            <person name="Inoue H."/>
        </authorList>
    </citation>
    <scope>NUCLEOTIDE SEQUENCE [LARGE SCALE GENOMIC DNA]</scope>
    <source>
        <strain evidence="17">Y-94</strain>
    </source>
</reference>
<comment type="caution">
    <text evidence="16">The sequence shown here is derived from an EMBL/GenBank/DDBJ whole genome shotgun (WGS) entry which is preliminary data.</text>
</comment>
<dbReference type="CDD" id="cd14944">
    <property type="entry name" value="TRAPPC6A_Trs33"/>
    <property type="match status" value="1"/>
</dbReference>
<dbReference type="Gene3D" id="2.130.10.10">
    <property type="entry name" value="YVTN repeat-like/Quinoprotein amine dehydrogenase"/>
    <property type="match status" value="5"/>
</dbReference>
<keyword evidence="11" id="KW-0547">Nucleotide-binding</keyword>
<evidence type="ECO:0000256" key="5">
    <source>
        <dbReference type="ARBA" id="ARBA00006218"/>
    </source>
</evidence>
<dbReference type="PROSITE" id="PS50294">
    <property type="entry name" value="WD_REPEATS_REGION"/>
    <property type="match status" value="4"/>
</dbReference>
<dbReference type="GO" id="GO:0005524">
    <property type="term" value="F:ATP binding"/>
    <property type="evidence" value="ECO:0007669"/>
    <property type="project" value="UniProtKB-KW"/>
</dbReference>
<dbReference type="Gene3D" id="3.30.1380.20">
    <property type="entry name" value="Trafficking protein particle complex subunit 3"/>
    <property type="match status" value="1"/>
</dbReference>
<keyword evidence="10" id="KW-0677">Repeat</keyword>
<comment type="similarity">
    <text evidence="4">Belongs to the WD repeat ELP2 family.</text>
</comment>
<dbReference type="GO" id="GO:0043565">
    <property type="term" value="F:sequence-specific DNA binding"/>
    <property type="evidence" value="ECO:0007669"/>
    <property type="project" value="InterPro"/>
</dbReference>
<dbReference type="GO" id="GO:0003873">
    <property type="term" value="F:6-phosphofructo-2-kinase activity"/>
    <property type="evidence" value="ECO:0007669"/>
    <property type="project" value="InterPro"/>
</dbReference>
<evidence type="ECO:0000256" key="11">
    <source>
        <dbReference type="ARBA" id="ARBA00022741"/>
    </source>
</evidence>
<evidence type="ECO:0000256" key="2">
    <source>
        <dbReference type="ARBA" id="ARBA00004496"/>
    </source>
</evidence>
<sequence>MDTLLTADVVASSPRFRRKSSTFVDAIHDLPEKVELAPAQLYSTESGRLFHSGRIVIITVGLPARGKTHISVALARYLRWLGVKTRIFHLGDYRRATIGPGQDMPDDYFFVNASASSVLLRQKIVKKCRDDIAHFLSEENGQIAIYDAVNPIAAGRRSLAKEFAKQNIETLFIESMCDDPKIIEENVRRVKISSPDYVGWDANDAVKHYLGRISARIPHVETMEEKDLNYIKMINAGERLIVNNCSFGYLSNRIVFYLLNLHIKSRVTYFVRAGVSLDANSYKADSSLTEQGQDYAKKMTETILQHRESELQAMKDQGESDAVLKPLTVWTSTRLRTVETAKWLHEKGYAIRQRSQLSQLNPGVCEKMTEQQIRQEYPDEVAKHEIDPYHHRYPRAESYHDLAVRLEPIILELEREQNDLLIIAHEKYISVGGNRHPGAADWDVRSGVLAYGADNNVALWAPKSHRGVHALLVGHHDKVSAIRFVAYPGSKSSLLITGSVDHSIRVWKPIEQSSSYTCTCELTGHTGTVNTIAVDNDSNVFASGAADGTVRVWRLDIQDDKVSGQLVQTIPMKPRFFPLTMAIQVLDAADSKKPMVMAVGGTTNHVHVFSAPDTASPETDFTWNAKLSGHEAWVRSLTFRKFDNEYILASASQDKYIRLWKVHRGEIASVLPKEDDEMILGGDEPTLSNKAHTFTASGVTYSITFEALLLGHEDWIYTVNWSPSTEKAQLLSASADNSLTIWEQDPTTGVWVTMERMGEFSVTKGSTTATGSTGGFWIGLWSPDDSEVVSLTRTGSWRVWAHDEESDIWQQRLGISGHVRSVNDIQWDAQGAYLLSTSSDQTSRLYAEWLRDGESSWHEFSRPQIHGYDLNCIDTLGPARFVSGADEKLLRVFNEPKQIAQLLGSLGGIAQDEEELPEAANIPVLGLSNKAVGEDITISDDQLGGQRNDQAEQQTAPVSLPMYQPPLEDHLSRHTLWPEHEKLYGHGYEISAVAVSHDRSLIATACKASSIDHAVIRLYDTKNWGEIKPSLTAHSLTITSLCFSPSNQYLLSVGRDRQWAIFKRDEQDPSTYTLLKSNPKAHTRMILDAAWAPTSGQQSVFATAGRDKCVKIWRETSSSETFECISTITLKTAVTAVSFHTEILSDSLLLAIGEETGQISVHRIAVDSLEAKELVTLDVSSSPSKSITQLTWRPGQSPTSKEGNILLAVASEDSSLDIGDRLDPHFELELSDHRANINITSTDSETDPTLRPTITITKNTTTTSTQCEDIKDNMSLDSQNPFNPSDPHARFVSTSCLDLLLIEIVPMAERITQDLLINSTTTSTTVDGTSNTIAKIEDDEIREATFYRLEMLGYRVGQGLAERFSRDRPRFTDNLDVIKFICKDLWTILFRKQVDNLKTNHRGVYVLSDNAFRPLTRMSMAVRSEAVARAEAFLWFPCGLIRGCLASLGIDATVQAETSELPGATFQIKSNQAKT</sequence>
<dbReference type="PROSITE" id="PS50061">
    <property type="entry name" value="ETS_DOMAIN_3"/>
    <property type="match status" value="1"/>
</dbReference>
<dbReference type="SUPFAM" id="SSF50998">
    <property type="entry name" value="Quinoprotein alcohol dehydrogenase-like"/>
    <property type="match status" value="1"/>
</dbReference>
<dbReference type="InterPro" id="IPR011047">
    <property type="entry name" value="Quinoprotein_ADH-like_sf"/>
</dbReference>
<dbReference type="InterPro" id="IPR007194">
    <property type="entry name" value="TRAPP_component"/>
</dbReference>
<feature type="repeat" description="WD" evidence="14">
    <location>
        <begin position="1079"/>
        <end position="1123"/>
    </location>
</feature>
<dbReference type="Proteomes" id="UP000053095">
    <property type="component" value="Unassembled WGS sequence"/>
</dbReference>
<evidence type="ECO:0000256" key="10">
    <source>
        <dbReference type="ARBA" id="ARBA00022737"/>
    </source>
</evidence>
<evidence type="ECO:0000313" key="17">
    <source>
        <dbReference type="Proteomes" id="UP000053095"/>
    </source>
</evidence>
<dbReference type="GO" id="GO:0048193">
    <property type="term" value="P:Golgi vesicle transport"/>
    <property type="evidence" value="ECO:0007669"/>
    <property type="project" value="InterPro"/>
</dbReference>
<dbReference type="Gene3D" id="3.40.50.300">
    <property type="entry name" value="P-loop containing nucleotide triphosphate hydrolases"/>
    <property type="match status" value="1"/>
</dbReference>
<evidence type="ECO:0000256" key="6">
    <source>
        <dbReference type="ARBA" id="ARBA00020267"/>
    </source>
</evidence>
<dbReference type="SMART" id="SM00320">
    <property type="entry name" value="WD40"/>
    <property type="match status" value="12"/>
</dbReference>
<feature type="repeat" description="WD" evidence="14">
    <location>
        <begin position="472"/>
        <end position="508"/>
    </location>
</feature>
<feature type="domain" description="ETS" evidence="15">
    <location>
        <begin position="806"/>
        <end position="886"/>
    </location>
</feature>
<dbReference type="UniPathway" id="UPA00988"/>
<protein>
    <recommendedName>
        <fullName evidence="6">Elongator complex protein 2</fullName>
    </recommendedName>
</protein>
<dbReference type="Pfam" id="PF04051">
    <property type="entry name" value="TRAPP"/>
    <property type="match status" value="1"/>
</dbReference>
<comment type="subcellular location">
    <subcellularLocation>
        <location evidence="2">Cytoplasm</location>
    </subcellularLocation>
    <subcellularLocation>
        <location evidence="1">Nucleus</location>
    </subcellularLocation>
</comment>
<dbReference type="GO" id="GO:0005737">
    <property type="term" value="C:cytoplasm"/>
    <property type="evidence" value="ECO:0007669"/>
    <property type="project" value="UniProtKB-SubCell"/>
</dbReference>
<keyword evidence="12" id="KW-0067">ATP-binding</keyword>
<keyword evidence="9" id="KW-0819">tRNA processing</keyword>
<dbReference type="GO" id="GO:0002098">
    <property type="term" value="P:tRNA wobble uridine modification"/>
    <property type="evidence" value="ECO:0007669"/>
    <property type="project" value="InterPro"/>
</dbReference>
<dbReference type="InterPro" id="IPR037289">
    <property type="entry name" value="Elp2"/>
</dbReference>
<evidence type="ECO:0000256" key="3">
    <source>
        <dbReference type="ARBA" id="ARBA00005043"/>
    </source>
</evidence>
<gene>
    <name evidence="16" type="ORF">TCE0_041r13410</name>
</gene>
<feature type="repeat" description="WD" evidence="14">
    <location>
        <begin position="709"/>
        <end position="743"/>
    </location>
</feature>
<dbReference type="EMBL" id="DF933837">
    <property type="protein sequence ID" value="GAM40792.1"/>
    <property type="molecule type" value="Genomic_DNA"/>
</dbReference>
<dbReference type="SUPFAM" id="SSF53254">
    <property type="entry name" value="Phosphoglycerate mutase-like"/>
    <property type="match status" value="1"/>
</dbReference>